<dbReference type="InterPro" id="IPR036291">
    <property type="entry name" value="NAD(P)-bd_dom_sf"/>
</dbReference>
<sequence>GSSATGLFAIQLAVSVGAKVATTCSQRNFSLLEKLGYKITQVQEEIINDDQRQLFVIDYNTKDFGEELRGKEYDVVFDCVGGEQQWISAQKILKQGVFSSEHHGYIMHFLSQTPEDLDDIRITYIETGKVKPIIDTVYDLQKDGVEALYSLYEKSKSGKAQGKLVLKIAD</sequence>
<evidence type="ECO:0000313" key="2">
    <source>
        <dbReference type="EMBL" id="CAF4064275.1"/>
    </source>
</evidence>
<dbReference type="Gene3D" id="3.40.50.720">
    <property type="entry name" value="NAD(P)-binding Rossmann-like Domain"/>
    <property type="match status" value="1"/>
</dbReference>
<feature type="signal peptide" evidence="1">
    <location>
        <begin position="1"/>
        <end position="18"/>
    </location>
</feature>
<feature type="non-terminal residue" evidence="2">
    <location>
        <position position="1"/>
    </location>
</feature>
<organism evidence="2 3">
    <name type="scientific">Adineta steineri</name>
    <dbReference type="NCBI Taxonomy" id="433720"/>
    <lineage>
        <taxon>Eukaryota</taxon>
        <taxon>Metazoa</taxon>
        <taxon>Spiralia</taxon>
        <taxon>Gnathifera</taxon>
        <taxon>Rotifera</taxon>
        <taxon>Eurotatoria</taxon>
        <taxon>Bdelloidea</taxon>
        <taxon>Adinetida</taxon>
        <taxon>Adinetidae</taxon>
        <taxon>Adineta</taxon>
    </lineage>
</organism>
<dbReference type="AlphaFoldDB" id="A0A819SM87"/>
<feature type="chain" id="PRO_5032380953" evidence="1">
    <location>
        <begin position="19"/>
        <end position="170"/>
    </location>
</feature>
<dbReference type="InterPro" id="IPR050700">
    <property type="entry name" value="YIM1/Zinc_Alcohol_DH_Fams"/>
</dbReference>
<dbReference type="PANTHER" id="PTHR11695:SF294">
    <property type="entry name" value="RETICULON-4-INTERACTING PROTEIN 1, MITOCHONDRIAL"/>
    <property type="match status" value="1"/>
</dbReference>
<dbReference type="EMBL" id="CAJOAY010004306">
    <property type="protein sequence ID" value="CAF4064275.1"/>
    <property type="molecule type" value="Genomic_DNA"/>
</dbReference>
<evidence type="ECO:0000256" key="1">
    <source>
        <dbReference type="SAM" id="SignalP"/>
    </source>
</evidence>
<dbReference type="Pfam" id="PF13602">
    <property type="entry name" value="ADH_zinc_N_2"/>
    <property type="match status" value="1"/>
</dbReference>
<keyword evidence="1" id="KW-0732">Signal</keyword>
<dbReference type="PANTHER" id="PTHR11695">
    <property type="entry name" value="ALCOHOL DEHYDROGENASE RELATED"/>
    <property type="match status" value="1"/>
</dbReference>
<reference evidence="2" key="1">
    <citation type="submission" date="2021-02" db="EMBL/GenBank/DDBJ databases">
        <authorList>
            <person name="Nowell W R."/>
        </authorList>
    </citation>
    <scope>NUCLEOTIDE SEQUENCE</scope>
</reference>
<dbReference type="Proteomes" id="UP000663881">
    <property type="component" value="Unassembled WGS sequence"/>
</dbReference>
<proteinExistence type="predicted"/>
<dbReference type="SUPFAM" id="SSF51735">
    <property type="entry name" value="NAD(P)-binding Rossmann-fold domains"/>
    <property type="match status" value="1"/>
</dbReference>
<accession>A0A819SM87</accession>
<comment type="caution">
    <text evidence="2">The sequence shown here is derived from an EMBL/GenBank/DDBJ whole genome shotgun (WGS) entry which is preliminary data.</text>
</comment>
<name>A0A819SM87_9BILA</name>
<dbReference type="Gene3D" id="3.90.180.10">
    <property type="entry name" value="Medium-chain alcohol dehydrogenases, catalytic domain"/>
    <property type="match status" value="1"/>
</dbReference>
<evidence type="ECO:0000313" key="3">
    <source>
        <dbReference type="Proteomes" id="UP000663881"/>
    </source>
</evidence>
<gene>
    <name evidence="2" type="ORF">OKA104_LOCUS33575</name>
</gene>
<protein>
    <submittedName>
        <fullName evidence="2">Uncharacterized protein</fullName>
    </submittedName>
</protein>